<feature type="domain" description="MCM C-terminal" evidence="1">
    <location>
        <begin position="58"/>
        <end position="94"/>
    </location>
</feature>
<dbReference type="EMBL" id="WOYG01000001">
    <property type="protein sequence ID" value="NLV09308.1"/>
    <property type="molecule type" value="Genomic_DNA"/>
</dbReference>
<dbReference type="InterPro" id="IPR048907">
    <property type="entry name" value="WHD_MCM_arc"/>
</dbReference>
<gene>
    <name evidence="2" type="ORF">GOC74_05105</name>
</gene>
<dbReference type="Pfam" id="PF21120">
    <property type="entry name" value="WHD_MCM_arc"/>
    <property type="match status" value="1"/>
</dbReference>
<accession>A0A847UE01</accession>
<reference evidence="2" key="1">
    <citation type="submission" date="2019-12" db="EMBL/GenBank/DDBJ databases">
        <title>Whole-genome sequence of Halomicrobium mukohataei pws1.</title>
        <authorList>
            <person name="Verma D.K."/>
            <person name="Gopal K."/>
            <person name="Prasad E.S."/>
        </authorList>
    </citation>
    <scope>NUCLEOTIDE SEQUENCE</scope>
    <source>
        <strain evidence="2">Pws1</strain>
    </source>
</reference>
<evidence type="ECO:0000313" key="2">
    <source>
        <dbReference type="EMBL" id="NLV09308.1"/>
    </source>
</evidence>
<evidence type="ECO:0000259" key="1">
    <source>
        <dbReference type="Pfam" id="PF21120"/>
    </source>
</evidence>
<protein>
    <recommendedName>
        <fullName evidence="1">MCM C-terminal domain-containing protein</fullName>
    </recommendedName>
</protein>
<evidence type="ECO:0000313" key="3">
    <source>
        <dbReference type="Proteomes" id="UP000608662"/>
    </source>
</evidence>
<dbReference type="InterPro" id="IPR036388">
    <property type="entry name" value="WH-like_DNA-bd_sf"/>
</dbReference>
<organism evidence="2 3">
    <name type="scientific">Halomicrobium mukohataei</name>
    <dbReference type="NCBI Taxonomy" id="57705"/>
    <lineage>
        <taxon>Archaea</taxon>
        <taxon>Methanobacteriati</taxon>
        <taxon>Methanobacteriota</taxon>
        <taxon>Stenosarchaea group</taxon>
        <taxon>Halobacteria</taxon>
        <taxon>Halobacteriales</taxon>
        <taxon>Haloarculaceae</taxon>
        <taxon>Halomicrobium</taxon>
    </lineage>
</organism>
<sequence>MNSQILEDGTSAFLTEEQDVGIVVHEDDGEILRLEGDEITFDELSVLRFIQSHEPVPLQEIRDEYDAEDPKVEEVIDELHHRGEVYQPAEGYYRVVQDAVDN</sequence>
<dbReference type="RefSeq" id="WP_170093192.1">
    <property type="nucleotide sequence ID" value="NZ_WOYG01000001.1"/>
</dbReference>
<proteinExistence type="predicted"/>
<name>A0A847UE01_9EURY</name>
<dbReference type="AlphaFoldDB" id="A0A847UE01"/>
<dbReference type="Proteomes" id="UP000608662">
    <property type="component" value="Unassembled WGS sequence"/>
</dbReference>
<comment type="caution">
    <text evidence="2">The sequence shown here is derived from an EMBL/GenBank/DDBJ whole genome shotgun (WGS) entry which is preliminary data.</text>
</comment>
<dbReference type="Gene3D" id="1.10.10.10">
    <property type="entry name" value="Winged helix-like DNA-binding domain superfamily/Winged helix DNA-binding domain"/>
    <property type="match status" value="1"/>
</dbReference>